<dbReference type="EMBL" id="JAUCMX010000021">
    <property type="protein sequence ID" value="KAK3514546.1"/>
    <property type="molecule type" value="Genomic_DNA"/>
</dbReference>
<dbReference type="InterPro" id="IPR014756">
    <property type="entry name" value="Ig_E-set"/>
</dbReference>
<dbReference type="InterPro" id="IPR011021">
    <property type="entry name" value="Arrestin-like_N"/>
</dbReference>
<dbReference type="GO" id="GO:0007399">
    <property type="term" value="P:nervous system development"/>
    <property type="evidence" value="ECO:0007669"/>
    <property type="project" value="UniProtKB-ARBA"/>
</dbReference>
<evidence type="ECO:0000256" key="1">
    <source>
        <dbReference type="ARBA" id="ARBA00005298"/>
    </source>
</evidence>
<dbReference type="Proteomes" id="UP001274896">
    <property type="component" value="Unassembled WGS sequence"/>
</dbReference>
<dbReference type="Gene3D" id="2.60.40.640">
    <property type="match status" value="2"/>
</dbReference>
<accession>A0AAE0UR07</accession>
<feature type="domain" description="Arrestin C-terminal-like" evidence="3">
    <location>
        <begin position="195"/>
        <end position="336"/>
    </location>
</feature>
<dbReference type="InterPro" id="IPR014752">
    <property type="entry name" value="Arrestin-like_C"/>
</dbReference>
<dbReference type="AlphaFoldDB" id="A0AAE0UR07"/>
<dbReference type="PANTHER" id="PTHR11188:SF135">
    <property type="entry name" value="ARRESTIN DOMAIN CONTAINING 3-LIKE-RELATED"/>
    <property type="match status" value="1"/>
</dbReference>
<dbReference type="GO" id="GO:0015031">
    <property type="term" value="P:protein transport"/>
    <property type="evidence" value="ECO:0007669"/>
    <property type="project" value="TreeGrafter"/>
</dbReference>
<dbReference type="SUPFAM" id="SSF81296">
    <property type="entry name" value="E set domains"/>
    <property type="match status" value="2"/>
</dbReference>
<protein>
    <recommendedName>
        <fullName evidence="3">Arrestin C-terminal-like domain-containing protein</fullName>
    </recommendedName>
</protein>
<dbReference type="GO" id="GO:0005886">
    <property type="term" value="C:plasma membrane"/>
    <property type="evidence" value="ECO:0007669"/>
    <property type="project" value="TreeGrafter"/>
</dbReference>
<name>A0AAE0UR07_9TELE</name>
<dbReference type="InterPro" id="IPR050357">
    <property type="entry name" value="Arrestin_domain-protein"/>
</dbReference>
<dbReference type="GO" id="GO:0005737">
    <property type="term" value="C:cytoplasm"/>
    <property type="evidence" value="ECO:0007669"/>
    <property type="project" value="TreeGrafter"/>
</dbReference>
<sequence length="470" mass="52505">MQPRVRTMAGSIKTFSINYDPINESNTFTGGDTIQGRLVLEVSKEVRIEKLYIKCKGDANVHWTESNSSNNADDSYSAHERYFKLKHIIIWDKSKIEGNGATLVTANEEKYNNLVMPGHHTFPFSFQLPHGNTPSSFKGFHGSITYVLQAKLSRSWKMPQTAKKEFIFVSNISDNGAHLMSPLSGSVEKRLKLFTSGSALVRASTEKNGYMQGERIKVETHVENSTSRAVKLKFKLEQRQTFTAQGKQNNSTKVIFKAVEDPIPSRSKKTFTSRLKIPLNLDLTITNCSIIKVEYTLKVMMLYFPDNDLVLLLMVYLDVPYARDPEIIFPLVIIPTGQYCIPQQSHEASHSSQSRRQSLQMGSTVQPALIPFPLVPAAAFGPAPNVYPIVYPQPANPDEPPPSYADIFPDSNASASGFNPSLLPLSPPPYTTMDSLHAPQHRTPEYQTQECPGATGYWQSPANPEPYNTK</sequence>
<feature type="compositionally biased region" description="Polar residues" evidence="2">
    <location>
        <begin position="457"/>
        <end position="470"/>
    </location>
</feature>
<evidence type="ECO:0000313" key="4">
    <source>
        <dbReference type="EMBL" id="KAK3514546.1"/>
    </source>
</evidence>
<gene>
    <name evidence="4" type="ORF">QTP70_021606</name>
</gene>
<evidence type="ECO:0000259" key="3">
    <source>
        <dbReference type="SMART" id="SM01017"/>
    </source>
</evidence>
<dbReference type="Pfam" id="PF00339">
    <property type="entry name" value="Arrestin_N"/>
    <property type="match status" value="1"/>
</dbReference>
<dbReference type="InterPro" id="IPR011022">
    <property type="entry name" value="Arrestin_C-like"/>
</dbReference>
<feature type="region of interest" description="Disordered" evidence="2">
    <location>
        <begin position="415"/>
        <end position="470"/>
    </location>
</feature>
<dbReference type="Pfam" id="PF02752">
    <property type="entry name" value="Arrestin_C"/>
    <property type="match status" value="1"/>
</dbReference>
<comment type="similarity">
    <text evidence="1">Belongs to the arrestin family.</text>
</comment>
<organism evidence="4 5">
    <name type="scientific">Hemibagrus guttatus</name>
    <dbReference type="NCBI Taxonomy" id="175788"/>
    <lineage>
        <taxon>Eukaryota</taxon>
        <taxon>Metazoa</taxon>
        <taxon>Chordata</taxon>
        <taxon>Craniata</taxon>
        <taxon>Vertebrata</taxon>
        <taxon>Euteleostomi</taxon>
        <taxon>Actinopterygii</taxon>
        <taxon>Neopterygii</taxon>
        <taxon>Teleostei</taxon>
        <taxon>Ostariophysi</taxon>
        <taxon>Siluriformes</taxon>
        <taxon>Bagridae</taxon>
        <taxon>Hemibagrus</taxon>
    </lineage>
</organism>
<evidence type="ECO:0000256" key="2">
    <source>
        <dbReference type="SAM" id="MobiDB-lite"/>
    </source>
</evidence>
<reference evidence="4" key="1">
    <citation type="submission" date="2023-06" db="EMBL/GenBank/DDBJ databases">
        <title>Male Hemibagrus guttatus genome.</title>
        <authorList>
            <person name="Bian C."/>
        </authorList>
    </citation>
    <scope>NUCLEOTIDE SEQUENCE</scope>
    <source>
        <strain evidence="4">Male_cb2023</strain>
        <tissue evidence="4">Muscle</tissue>
    </source>
</reference>
<dbReference type="SMART" id="SM01017">
    <property type="entry name" value="Arrestin_C"/>
    <property type="match status" value="1"/>
</dbReference>
<dbReference type="PANTHER" id="PTHR11188">
    <property type="entry name" value="ARRESTIN DOMAIN CONTAINING PROTEIN"/>
    <property type="match status" value="1"/>
</dbReference>
<keyword evidence="5" id="KW-1185">Reference proteome</keyword>
<proteinExistence type="inferred from homology"/>
<comment type="caution">
    <text evidence="4">The sequence shown here is derived from an EMBL/GenBank/DDBJ whole genome shotgun (WGS) entry which is preliminary data.</text>
</comment>
<evidence type="ECO:0000313" key="5">
    <source>
        <dbReference type="Proteomes" id="UP001274896"/>
    </source>
</evidence>